<proteinExistence type="predicted"/>
<name>F8P5F3_SERL9</name>
<feature type="compositionally biased region" description="Low complexity" evidence="1">
    <location>
        <begin position="213"/>
        <end position="225"/>
    </location>
</feature>
<evidence type="ECO:0000313" key="3">
    <source>
        <dbReference type="EMBL" id="EGO21840.1"/>
    </source>
</evidence>
<dbReference type="GeneID" id="18820533"/>
<keyword evidence="2" id="KW-1133">Transmembrane helix</keyword>
<dbReference type="Proteomes" id="UP000008064">
    <property type="component" value="Unassembled WGS sequence"/>
</dbReference>
<keyword evidence="2" id="KW-0812">Transmembrane</keyword>
<accession>F8P5F3</accession>
<dbReference type="AlphaFoldDB" id="F8P5F3"/>
<dbReference type="OrthoDB" id="3265603at2759"/>
<gene>
    <name evidence="3" type="ORF">SERLADRAFT_474806</name>
</gene>
<keyword evidence="2" id="KW-0472">Membrane</keyword>
<evidence type="ECO:0000256" key="2">
    <source>
        <dbReference type="SAM" id="Phobius"/>
    </source>
</evidence>
<protein>
    <submittedName>
        <fullName evidence="3">Uncharacterized protein</fullName>
    </submittedName>
</protein>
<evidence type="ECO:0000256" key="1">
    <source>
        <dbReference type="SAM" id="MobiDB-lite"/>
    </source>
</evidence>
<dbReference type="HOGENOM" id="CLU_051883_0_0_1"/>
<sequence>MPPFLHILIWEPARPNVEAPVHVRREVPKLDGSQGGFIALVVALSIIIVISCTAVFFLLRNHEPTEQERTIRRERSHRYREEPEFSTTVPLREKIGNMFSFWNKKGVGRGLYSRRPTGRGWVQTGSGDEWEPESDHEDDAEIAPYPGRRTHHFGNDDSSPSSDHRMVDSPFRSPPSDSGLHPYITGSYVDPFSKESPRPNFSPTESDIDRSRSPALSSPGSLSASHVTSAVLHESSLEDGIHHNQRQFTAQSGTSVRTFEGGTKFIESL</sequence>
<dbReference type="RefSeq" id="XP_007321626.1">
    <property type="nucleotide sequence ID" value="XM_007321564.1"/>
</dbReference>
<dbReference type="EMBL" id="GL945438">
    <property type="protein sequence ID" value="EGO21840.1"/>
    <property type="molecule type" value="Genomic_DNA"/>
</dbReference>
<dbReference type="KEGG" id="sla:SERLADRAFT_474806"/>
<feature type="region of interest" description="Disordered" evidence="1">
    <location>
        <begin position="113"/>
        <end position="227"/>
    </location>
</feature>
<organism>
    <name type="scientific">Serpula lacrymans var. lacrymans (strain S7.9)</name>
    <name type="common">Dry rot fungus</name>
    <dbReference type="NCBI Taxonomy" id="578457"/>
    <lineage>
        <taxon>Eukaryota</taxon>
        <taxon>Fungi</taxon>
        <taxon>Dikarya</taxon>
        <taxon>Basidiomycota</taxon>
        <taxon>Agaricomycotina</taxon>
        <taxon>Agaricomycetes</taxon>
        <taxon>Agaricomycetidae</taxon>
        <taxon>Boletales</taxon>
        <taxon>Coniophorineae</taxon>
        <taxon>Serpulaceae</taxon>
        <taxon>Serpula</taxon>
    </lineage>
</organism>
<feature type="compositionally biased region" description="Acidic residues" evidence="1">
    <location>
        <begin position="128"/>
        <end position="141"/>
    </location>
</feature>
<reference evidence="3" key="1">
    <citation type="submission" date="2011-04" db="EMBL/GenBank/DDBJ databases">
        <title>Evolution of plant cell wall degrading machinery underlies the functional diversity of forest fungi.</title>
        <authorList>
            <consortium name="US DOE Joint Genome Institute (JGI-PGF)"/>
            <person name="Eastwood D.C."/>
            <person name="Floudas D."/>
            <person name="Binder M."/>
            <person name="Majcherczyk A."/>
            <person name="Schneider P."/>
            <person name="Aerts A."/>
            <person name="Asiegbu F.O."/>
            <person name="Baker S.E."/>
            <person name="Barry K."/>
            <person name="Bendiksby M."/>
            <person name="Blumentritt M."/>
            <person name="Coutinho P.M."/>
            <person name="Cullen D."/>
            <person name="Cullen D."/>
            <person name="Gathman A."/>
            <person name="Goodell B."/>
            <person name="Henrissat B."/>
            <person name="Ihrmark K."/>
            <person name="Kauserud H."/>
            <person name="Kohler A."/>
            <person name="LaButti K."/>
            <person name="Lapidus A."/>
            <person name="Lavin J.L."/>
            <person name="Lee Y.-H."/>
            <person name="Lindquist E."/>
            <person name="Lilly W."/>
            <person name="Lucas S."/>
            <person name="Morin E."/>
            <person name="Murat C."/>
            <person name="Oguiza J.A."/>
            <person name="Park J."/>
            <person name="Pisabarro A.G."/>
            <person name="Riley R."/>
            <person name="Rosling A."/>
            <person name="Salamov A."/>
            <person name="Schmidt O."/>
            <person name="Schmutz J."/>
            <person name="Skrede I."/>
            <person name="Stenlid J."/>
            <person name="Wiebenga A."/>
            <person name="Xie X."/>
            <person name="Kues U."/>
            <person name="Hibbett D.S."/>
            <person name="Hoffmeister D."/>
            <person name="Hogberg N."/>
            <person name="Martin F."/>
            <person name="Grigoriev I.V."/>
            <person name="Watkinson S.C."/>
        </authorList>
    </citation>
    <scope>NUCLEOTIDE SEQUENCE</scope>
    <source>
        <strain evidence="3">S7.9</strain>
    </source>
</reference>
<feature type="transmembrane region" description="Helical" evidence="2">
    <location>
        <begin position="37"/>
        <end position="59"/>
    </location>
</feature>